<comment type="cofactor">
    <cofactor evidence="9">
        <name>Mg(2+)</name>
        <dbReference type="ChEBI" id="CHEBI:18420"/>
    </cofactor>
    <cofactor evidence="9">
        <name>Mn(2+)</name>
        <dbReference type="ChEBI" id="CHEBI:29035"/>
    </cofactor>
    <text evidence="9">Mg(2+). Can also accept Mn(2+).</text>
</comment>
<dbReference type="PRINTS" id="PR00471">
    <property type="entry name" value="ACETATEKNASE"/>
</dbReference>
<dbReference type="EMBL" id="JAINZZ010000035">
    <property type="protein sequence ID" value="MBY8880719.1"/>
    <property type="molecule type" value="Genomic_DNA"/>
</dbReference>
<keyword evidence="5 9" id="KW-0547">Nucleotide-binding</keyword>
<keyword evidence="12" id="KW-1185">Reference proteome</keyword>
<comment type="subunit">
    <text evidence="9">Homodimer.</text>
</comment>
<organism evidence="11 12">
    <name type="scientific">Actinacidiphila acidipaludis</name>
    <dbReference type="NCBI Taxonomy" id="2873382"/>
    <lineage>
        <taxon>Bacteria</taxon>
        <taxon>Bacillati</taxon>
        <taxon>Actinomycetota</taxon>
        <taxon>Actinomycetes</taxon>
        <taxon>Kitasatosporales</taxon>
        <taxon>Streptomycetaceae</taxon>
        <taxon>Actinacidiphila</taxon>
    </lineage>
</organism>
<dbReference type="PROSITE" id="PS01076">
    <property type="entry name" value="ACETATE_KINASE_2"/>
    <property type="match status" value="1"/>
</dbReference>
<evidence type="ECO:0000256" key="10">
    <source>
        <dbReference type="RuleBase" id="RU003835"/>
    </source>
</evidence>
<keyword evidence="2 9" id="KW-0963">Cytoplasm</keyword>
<dbReference type="InterPro" id="IPR004372">
    <property type="entry name" value="Ac/propionate_kinase"/>
</dbReference>
<feature type="binding site" evidence="9">
    <location>
        <begin position="258"/>
        <end position="260"/>
    </location>
    <ligand>
        <name>ATP</name>
        <dbReference type="ChEBI" id="CHEBI:30616"/>
    </ligand>
</feature>
<comment type="caution">
    <text evidence="11">The sequence shown here is derived from an EMBL/GenBank/DDBJ whole genome shotgun (WGS) entry which is preliminary data.</text>
</comment>
<feature type="site" description="Transition state stabilizer" evidence="9">
    <location>
        <position position="216"/>
    </location>
</feature>
<comment type="function">
    <text evidence="9">Catalyzes the formation of acetyl phosphate from acetate and ATP. Can also catalyze the reverse reaction.</text>
</comment>
<dbReference type="Proteomes" id="UP000778578">
    <property type="component" value="Unassembled WGS sequence"/>
</dbReference>
<dbReference type="InterPro" id="IPR000890">
    <property type="entry name" value="Aliphatic_acid_kin_short-chain"/>
</dbReference>
<dbReference type="InterPro" id="IPR023865">
    <property type="entry name" value="Aliphatic_acid_kinase_CS"/>
</dbReference>
<evidence type="ECO:0000256" key="1">
    <source>
        <dbReference type="ARBA" id="ARBA00008748"/>
    </source>
</evidence>
<evidence type="ECO:0000256" key="4">
    <source>
        <dbReference type="ARBA" id="ARBA00022723"/>
    </source>
</evidence>
<dbReference type="GO" id="GO:0008776">
    <property type="term" value="F:acetate kinase activity"/>
    <property type="evidence" value="ECO:0007669"/>
    <property type="project" value="UniProtKB-EC"/>
</dbReference>
<proteinExistence type="inferred from homology"/>
<evidence type="ECO:0000256" key="6">
    <source>
        <dbReference type="ARBA" id="ARBA00022777"/>
    </source>
</evidence>
<keyword evidence="3 9" id="KW-0808">Transferase</keyword>
<accession>A0ABS7QC41</accession>
<evidence type="ECO:0000256" key="9">
    <source>
        <dbReference type="HAMAP-Rule" id="MF_00020"/>
    </source>
</evidence>
<keyword evidence="4 9" id="KW-0479">Metal-binding</keyword>
<name>A0ABS7QC41_9ACTN</name>
<dbReference type="EC" id="2.7.2.1" evidence="9"/>
<dbReference type="NCBIfam" id="TIGR00016">
    <property type="entry name" value="ackA"/>
    <property type="match status" value="1"/>
</dbReference>
<feature type="binding site" evidence="9">
    <location>
        <position position="66"/>
    </location>
    <ligand>
        <name>substrate</name>
    </ligand>
</feature>
<evidence type="ECO:0000313" key="11">
    <source>
        <dbReference type="EMBL" id="MBY8880719.1"/>
    </source>
</evidence>
<feature type="site" description="Transition state stabilizer" evidence="9">
    <location>
        <position position="155"/>
    </location>
</feature>
<dbReference type="PANTHER" id="PTHR21060">
    <property type="entry name" value="ACETATE KINASE"/>
    <property type="match status" value="1"/>
</dbReference>
<comment type="subcellular location">
    <subcellularLocation>
        <location evidence="9">Cytoplasm</location>
    </subcellularLocation>
</comment>
<dbReference type="RefSeq" id="WP_222966020.1">
    <property type="nucleotide sequence ID" value="NZ_JAINZZ010000035.1"/>
</dbReference>
<dbReference type="HAMAP" id="MF_00020">
    <property type="entry name" value="Acetate_kinase"/>
    <property type="match status" value="1"/>
</dbReference>
<evidence type="ECO:0000256" key="2">
    <source>
        <dbReference type="ARBA" id="ARBA00022490"/>
    </source>
</evidence>
<reference evidence="11 12" key="1">
    <citation type="submission" date="2021-08" db="EMBL/GenBank/DDBJ databases">
        <title>WGS of actinomycetes from Thailand.</title>
        <authorList>
            <person name="Thawai C."/>
        </authorList>
    </citation>
    <scope>NUCLEOTIDE SEQUENCE [LARGE SCALE GENOMIC DNA]</scope>
    <source>
        <strain evidence="11 12">PLK6-54</strain>
    </source>
</reference>
<dbReference type="PANTHER" id="PTHR21060:SF21">
    <property type="entry name" value="ACETATE KINASE"/>
    <property type="match status" value="1"/>
</dbReference>
<evidence type="ECO:0000313" key="12">
    <source>
        <dbReference type="Proteomes" id="UP000778578"/>
    </source>
</evidence>
<comment type="catalytic activity">
    <reaction evidence="9">
        <text>acetate + ATP = acetyl phosphate + ADP</text>
        <dbReference type="Rhea" id="RHEA:11352"/>
        <dbReference type="ChEBI" id="CHEBI:22191"/>
        <dbReference type="ChEBI" id="CHEBI:30089"/>
        <dbReference type="ChEBI" id="CHEBI:30616"/>
        <dbReference type="ChEBI" id="CHEBI:456216"/>
        <dbReference type="EC" id="2.7.2.1"/>
    </reaction>
</comment>
<feature type="binding site" evidence="9">
    <location>
        <begin position="183"/>
        <end position="187"/>
    </location>
    <ligand>
        <name>ATP</name>
        <dbReference type="ChEBI" id="CHEBI:30616"/>
    </ligand>
</feature>
<dbReference type="Pfam" id="PF00871">
    <property type="entry name" value="Acetate_kinase"/>
    <property type="match status" value="1"/>
</dbReference>
<gene>
    <name evidence="9" type="primary">ackA</name>
    <name evidence="11" type="ORF">K7862_24225</name>
</gene>
<dbReference type="SUPFAM" id="SSF53067">
    <property type="entry name" value="Actin-like ATPase domain"/>
    <property type="match status" value="2"/>
</dbReference>
<protein>
    <recommendedName>
        <fullName evidence="9">Acetate kinase</fullName>
        <ecNumber evidence="9">2.7.2.1</ecNumber>
    </recommendedName>
    <alternativeName>
        <fullName evidence="9">Acetokinase</fullName>
    </alternativeName>
</protein>
<dbReference type="InterPro" id="IPR043129">
    <property type="entry name" value="ATPase_NBD"/>
</dbReference>
<dbReference type="PIRSF" id="PIRSF000722">
    <property type="entry name" value="Acetate_prop_kin"/>
    <property type="match status" value="1"/>
</dbReference>
<evidence type="ECO:0000256" key="5">
    <source>
        <dbReference type="ARBA" id="ARBA00022741"/>
    </source>
</evidence>
<sequence length="380" mass="40208">MDPSASSRDCVLVLDAGSSSLHITLFGTDTARIARDDVERPPGPGTPQQLREFLARGPTPSAVGHRLVHGGPRLTEHTLIDGPVRASLQEAASLSPLHMPPAIAVVDAARELLPNIPHVACFDTAFHAELPAAAYQYAVPEKWRVHYGLRRYGFHGLSYAWSLARTADVLGRPADALHLVIAHLGGGCSACAVRDGRSVDTTMGLTPLEGLVMSRRSGSIDPGALVWLQRQHGLSAAEIEETLQRHSGLLGLSGTSGDTRHLVRARAEGDTSAQGALAAFVHSCCRGIAAMAASLDHLDALVFTGEIGEDQPEVREEICTRLSVLGVRGGLSACSEKELREVGARRIDVAGAGVPVVVVATGETQQIATETRRALARREG</sequence>
<feature type="active site" description="Proton donor/acceptor" evidence="9">
    <location>
        <position position="123"/>
    </location>
</feature>
<evidence type="ECO:0000256" key="8">
    <source>
        <dbReference type="ARBA" id="ARBA00022842"/>
    </source>
</evidence>
<keyword evidence="8 9" id="KW-0460">Magnesium</keyword>
<evidence type="ECO:0000256" key="7">
    <source>
        <dbReference type="ARBA" id="ARBA00022840"/>
    </source>
</evidence>
<comment type="caution">
    <text evidence="9">Lacks conserved residue(s) required for the propagation of feature annotation.</text>
</comment>
<comment type="pathway">
    <text evidence="9">Metabolic intermediate biosynthesis; acetyl-CoA biosynthesis; acetyl-CoA from acetate: step 1/2.</text>
</comment>
<keyword evidence="6 9" id="KW-0418">Kinase</keyword>
<evidence type="ECO:0000256" key="3">
    <source>
        <dbReference type="ARBA" id="ARBA00022679"/>
    </source>
</evidence>
<comment type="similarity">
    <text evidence="1 9 10">Belongs to the acetokinase family.</text>
</comment>
<feature type="binding site" evidence="9">
    <location>
        <position position="363"/>
    </location>
    <ligand>
        <name>Mg(2+)</name>
        <dbReference type="ChEBI" id="CHEBI:18420"/>
    </ligand>
</feature>
<keyword evidence="7 9" id="KW-0067">ATP-binding</keyword>
<dbReference type="Gene3D" id="3.30.420.40">
    <property type="match status" value="2"/>
</dbReference>